<dbReference type="EMBL" id="FQVQ01000007">
    <property type="protein sequence ID" value="SHF34184.1"/>
    <property type="molecule type" value="Genomic_DNA"/>
</dbReference>
<name>A0A1M5AVB9_9FLAO</name>
<dbReference type="STRING" id="1124188.SAMN05444377_1079"/>
<gene>
    <name evidence="1" type="ORF">SAMN05444377_1079</name>
</gene>
<organism evidence="1 2">
    <name type="scientific">Flavobacterium fontis</name>
    <dbReference type="NCBI Taxonomy" id="1124188"/>
    <lineage>
        <taxon>Bacteria</taxon>
        <taxon>Pseudomonadati</taxon>
        <taxon>Bacteroidota</taxon>
        <taxon>Flavobacteriia</taxon>
        <taxon>Flavobacteriales</taxon>
        <taxon>Flavobacteriaceae</taxon>
        <taxon>Flavobacterium</taxon>
    </lineage>
</organism>
<protein>
    <submittedName>
        <fullName evidence="1">Uncharacterized protein</fullName>
    </submittedName>
</protein>
<reference evidence="1 2" key="1">
    <citation type="submission" date="2016-11" db="EMBL/GenBank/DDBJ databases">
        <authorList>
            <person name="Jaros S."/>
            <person name="Januszkiewicz K."/>
            <person name="Wedrychowicz H."/>
        </authorList>
    </citation>
    <scope>NUCLEOTIDE SEQUENCE [LARGE SCALE GENOMIC DNA]</scope>
    <source>
        <strain evidence="1 2">DSM 25660</strain>
    </source>
</reference>
<dbReference type="AlphaFoldDB" id="A0A1M5AVB9"/>
<keyword evidence="2" id="KW-1185">Reference proteome</keyword>
<accession>A0A1M5AVB9</accession>
<proteinExistence type="predicted"/>
<evidence type="ECO:0000313" key="1">
    <source>
        <dbReference type="EMBL" id="SHF34184.1"/>
    </source>
</evidence>
<evidence type="ECO:0000313" key="2">
    <source>
        <dbReference type="Proteomes" id="UP000184147"/>
    </source>
</evidence>
<dbReference type="Proteomes" id="UP000184147">
    <property type="component" value="Unassembled WGS sequence"/>
</dbReference>
<sequence length="114" mass="13906">MQPLNLLNNLKLIKKMENIEEIIFTIRKRIYTFRIENNFESTAFIFDINAIEIAVSLIELGLKNERKIKKEEKVWFERERFIEDSIGSTKKWKDIFLLYSDLIRIVKKYDFWIN</sequence>